<evidence type="ECO:0000313" key="7">
    <source>
        <dbReference type="Proteomes" id="UP000800094"/>
    </source>
</evidence>
<reference evidence="6" key="1">
    <citation type="journal article" date="2020" name="Stud. Mycol.">
        <title>101 Dothideomycetes genomes: a test case for predicting lifestyles and emergence of pathogens.</title>
        <authorList>
            <person name="Haridas S."/>
            <person name="Albert R."/>
            <person name="Binder M."/>
            <person name="Bloem J."/>
            <person name="Labutti K."/>
            <person name="Salamov A."/>
            <person name="Andreopoulos B."/>
            <person name="Baker S."/>
            <person name="Barry K."/>
            <person name="Bills G."/>
            <person name="Bluhm B."/>
            <person name="Cannon C."/>
            <person name="Castanera R."/>
            <person name="Culley D."/>
            <person name="Daum C."/>
            <person name="Ezra D."/>
            <person name="Gonzalez J."/>
            <person name="Henrissat B."/>
            <person name="Kuo A."/>
            <person name="Liang C."/>
            <person name="Lipzen A."/>
            <person name="Lutzoni F."/>
            <person name="Magnuson J."/>
            <person name="Mondo S."/>
            <person name="Nolan M."/>
            <person name="Ohm R."/>
            <person name="Pangilinan J."/>
            <person name="Park H.-J."/>
            <person name="Ramirez L."/>
            <person name="Alfaro M."/>
            <person name="Sun H."/>
            <person name="Tritt A."/>
            <person name="Yoshinaga Y."/>
            <person name="Zwiers L.-H."/>
            <person name="Turgeon B."/>
            <person name="Goodwin S."/>
            <person name="Spatafora J."/>
            <person name="Crous P."/>
            <person name="Grigoriev I."/>
        </authorList>
    </citation>
    <scope>NUCLEOTIDE SEQUENCE</scope>
    <source>
        <strain evidence="6">CBS 122368</strain>
    </source>
</reference>
<dbReference type="EMBL" id="ML987204">
    <property type="protein sequence ID" value="KAF2243916.1"/>
    <property type="molecule type" value="Genomic_DNA"/>
</dbReference>
<feature type="transmembrane region" description="Helical" evidence="5">
    <location>
        <begin position="136"/>
        <end position="168"/>
    </location>
</feature>
<evidence type="ECO:0000256" key="4">
    <source>
        <dbReference type="ARBA" id="ARBA00023136"/>
    </source>
</evidence>
<comment type="subcellular location">
    <subcellularLocation>
        <location evidence="1">Membrane</location>
        <topology evidence="1">Multi-pass membrane protein</topology>
    </subcellularLocation>
</comment>
<dbReference type="GO" id="GO:0016020">
    <property type="term" value="C:membrane"/>
    <property type="evidence" value="ECO:0007669"/>
    <property type="project" value="UniProtKB-SubCell"/>
</dbReference>
<evidence type="ECO:0000256" key="2">
    <source>
        <dbReference type="ARBA" id="ARBA00022692"/>
    </source>
</evidence>
<dbReference type="InterPro" id="IPR050475">
    <property type="entry name" value="Prenyltransferase_related"/>
</dbReference>
<dbReference type="OrthoDB" id="434972at2759"/>
<dbReference type="Gene3D" id="1.10.357.140">
    <property type="entry name" value="UbiA prenyltransferase"/>
    <property type="match status" value="1"/>
</dbReference>
<dbReference type="Proteomes" id="UP000800094">
    <property type="component" value="Unassembled WGS sequence"/>
</dbReference>
<evidence type="ECO:0000313" key="6">
    <source>
        <dbReference type="EMBL" id="KAF2243916.1"/>
    </source>
</evidence>
<keyword evidence="2 5" id="KW-0812">Transmembrane</keyword>
<dbReference type="CDD" id="cd13965">
    <property type="entry name" value="PT_UbiA_3"/>
    <property type="match status" value="1"/>
</dbReference>
<dbReference type="AlphaFoldDB" id="A0A6A6I0W3"/>
<feature type="transmembrane region" description="Helical" evidence="5">
    <location>
        <begin position="308"/>
        <end position="328"/>
    </location>
</feature>
<feature type="transmembrane region" description="Helical" evidence="5">
    <location>
        <begin position="276"/>
        <end position="296"/>
    </location>
</feature>
<feature type="transmembrane region" description="Helical" evidence="5">
    <location>
        <begin position="82"/>
        <end position="100"/>
    </location>
</feature>
<evidence type="ECO:0008006" key="8">
    <source>
        <dbReference type="Google" id="ProtNLM"/>
    </source>
</evidence>
<dbReference type="InterPro" id="IPR044878">
    <property type="entry name" value="UbiA_sf"/>
</dbReference>
<dbReference type="GeneID" id="54589242"/>
<dbReference type="Pfam" id="PF01040">
    <property type="entry name" value="UbiA"/>
    <property type="match status" value="1"/>
</dbReference>
<name>A0A6A6I0W3_9PLEO</name>
<dbReference type="PANTHER" id="PTHR42723:SF1">
    <property type="entry name" value="CHLOROPHYLL SYNTHASE, CHLOROPLASTIC"/>
    <property type="match status" value="1"/>
</dbReference>
<dbReference type="PANTHER" id="PTHR42723">
    <property type="entry name" value="CHLOROPHYLL SYNTHASE"/>
    <property type="match status" value="1"/>
</dbReference>
<evidence type="ECO:0000256" key="5">
    <source>
        <dbReference type="SAM" id="Phobius"/>
    </source>
</evidence>
<keyword evidence="7" id="KW-1185">Reference proteome</keyword>
<proteinExistence type="predicted"/>
<sequence length="330" mass="36727">MTSKRAGPGRTYQRSLSYRLSRAYRHSFLLRALTYHGHTLLLFTLSDHKPLVYPMTATGLVNLFAGSALNSEQSPDVKILDLPFRFLAVIFWVWLNFLVFCVGNQRRLSSVAEDALNKPWRPIPSGRLSPSSATSLWVALHVAVLAGCVYFGATEYTISLLILGYMYNDLEGGNHPFSRNLINACAVVAFALGATTVAYAGQPLSLTEQAKQWHWMIGAIVFTTLQVQDLCDQEGDRGRGRATIPIVWGDHVARWTVIVPMLTWSIGAPSFWRVPWWGYIGPFGIGAMICMRASMLKGVEADRKTYKVWGLWIVCVLAVPAMAAISQVDR</sequence>
<feature type="transmembrane region" description="Helical" evidence="5">
    <location>
        <begin position="180"/>
        <end position="201"/>
    </location>
</feature>
<dbReference type="InterPro" id="IPR000537">
    <property type="entry name" value="UbiA_prenyltransferase"/>
</dbReference>
<keyword evidence="3 5" id="KW-1133">Transmembrane helix</keyword>
<keyword evidence="4 5" id="KW-0472">Membrane</keyword>
<evidence type="ECO:0000256" key="1">
    <source>
        <dbReference type="ARBA" id="ARBA00004141"/>
    </source>
</evidence>
<gene>
    <name evidence="6" type="ORF">BU26DRAFT_609204</name>
</gene>
<accession>A0A6A6I0W3</accession>
<evidence type="ECO:0000256" key="3">
    <source>
        <dbReference type="ARBA" id="ARBA00022989"/>
    </source>
</evidence>
<dbReference type="RefSeq" id="XP_033678920.1">
    <property type="nucleotide sequence ID" value="XM_033835912.1"/>
</dbReference>
<feature type="transmembrane region" description="Helical" evidence="5">
    <location>
        <begin position="51"/>
        <end position="70"/>
    </location>
</feature>
<dbReference type="GO" id="GO:0016765">
    <property type="term" value="F:transferase activity, transferring alkyl or aryl (other than methyl) groups"/>
    <property type="evidence" value="ECO:0007669"/>
    <property type="project" value="InterPro"/>
</dbReference>
<organism evidence="6 7">
    <name type="scientific">Trematosphaeria pertusa</name>
    <dbReference type="NCBI Taxonomy" id="390896"/>
    <lineage>
        <taxon>Eukaryota</taxon>
        <taxon>Fungi</taxon>
        <taxon>Dikarya</taxon>
        <taxon>Ascomycota</taxon>
        <taxon>Pezizomycotina</taxon>
        <taxon>Dothideomycetes</taxon>
        <taxon>Pleosporomycetidae</taxon>
        <taxon>Pleosporales</taxon>
        <taxon>Massarineae</taxon>
        <taxon>Trematosphaeriaceae</taxon>
        <taxon>Trematosphaeria</taxon>
    </lineage>
</organism>
<feature type="transmembrane region" description="Helical" evidence="5">
    <location>
        <begin position="28"/>
        <end position="45"/>
    </location>
</feature>
<protein>
    <recommendedName>
        <fullName evidence="8">UbiA prenyltransferase</fullName>
    </recommendedName>
</protein>